<proteinExistence type="predicted"/>
<organism evidence="1 2">
    <name type="scientific">Sporanaerobium hydrogeniformans</name>
    <dbReference type="NCBI Taxonomy" id="3072179"/>
    <lineage>
        <taxon>Bacteria</taxon>
        <taxon>Bacillati</taxon>
        <taxon>Bacillota</taxon>
        <taxon>Clostridia</taxon>
        <taxon>Lachnospirales</taxon>
        <taxon>Lachnospiraceae</taxon>
        <taxon>Sporanaerobium</taxon>
    </lineage>
</organism>
<gene>
    <name evidence="1" type="ORF">CS063_01440</name>
</gene>
<comment type="caution">
    <text evidence="1">The sequence shown here is derived from an EMBL/GenBank/DDBJ whole genome shotgun (WGS) entry which is preliminary data.</text>
</comment>
<accession>A0AC61DG79</accession>
<reference evidence="1" key="1">
    <citation type="submission" date="2017-10" db="EMBL/GenBank/DDBJ databases">
        <title>Genome sequence of cellulolytic Lachnospiraceae bacterium XHS1971 isolated from hotspring sediment.</title>
        <authorList>
            <person name="Vasudevan G."/>
            <person name="Joshi A.J."/>
            <person name="Hivarkar S."/>
            <person name="Lanjekar V.B."/>
            <person name="Dhakephalkar P.K."/>
            <person name="Dagar S."/>
        </authorList>
    </citation>
    <scope>NUCLEOTIDE SEQUENCE</scope>
    <source>
        <strain evidence="1">XHS1971</strain>
    </source>
</reference>
<evidence type="ECO:0000313" key="1">
    <source>
        <dbReference type="EMBL" id="PHV72166.1"/>
    </source>
</evidence>
<name>A0AC61DG79_9FIRM</name>
<protein>
    <submittedName>
        <fullName evidence="1">Uncharacterized protein</fullName>
    </submittedName>
</protein>
<dbReference type="EMBL" id="PEDL01000001">
    <property type="protein sequence ID" value="PHV72166.1"/>
    <property type="molecule type" value="Genomic_DNA"/>
</dbReference>
<dbReference type="Proteomes" id="UP000224460">
    <property type="component" value="Unassembled WGS sequence"/>
</dbReference>
<evidence type="ECO:0000313" key="2">
    <source>
        <dbReference type="Proteomes" id="UP000224460"/>
    </source>
</evidence>
<keyword evidence="2" id="KW-1185">Reference proteome</keyword>
<sequence>MVTNPNLVVVVMQEMEQKEFNYWEDVVFYQKQGHTKEESEDLAYKDLMSVFNKVCDAIDKNPKGCCVICKYSEGVWDTGNVECEFHGGLHKNDDVCDQFKEVGLDG</sequence>